<dbReference type="Proteomes" id="UP000276133">
    <property type="component" value="Unassembled WGS sequence"/>
</dbReference>
<protein>
    <submittedName>
        <fullName evidence="1">Uncharacterized protein</fullName>
    </submittedName>
</protein>
<dbReference type="EMBL" id="REGN01002836">
    <property type="protein sequence ID" value="RNA25914.1"/>
    <property type="molecule type" value="Genomic_DNA"/>
</dbReference>
<proteinExistence type="predicted"/>
<accession>A0A3M7RQT8</accession>
<gene>
    <name evidence="1" type="ORF">BpHYR1_043976</name>
</gene>
<sequence>MSKRSGSYKKREKLENLPVELDKNIKQKQLNENLESNPVYVMTNSAKNLNQTTPTTRSDPNQVGIYYF</sequence>
<organism evidence="1 2">
    <name type="scientific">Brachionus plicatilis</name>
    <name type="common">Marine rotifer</name>
    <name type="synonym">Brachionus muelleri</name>
    <dbReference type="NCBI Taxonomy" id="10195"/>
    <lineage>
        <taxon>Eukaryota</taxon>
        <taxon>Metazoa</taxon>
        <taxon>Spiralia</taxon>
        <taxon>Gnathifera</taxon>
        <taxon>Rotifera</taxon>
        <taxon>Eurotatoria</taxon>
        <taxon>Monogononta</taxon>
        <taxon>Pseudotrocha</taxon>
        <taxon>Ploima</taxon>
        <taxon>Brachionidae</taxon>
        <taxon>Brachionus</taxon>
    </lineage>
</organism>
<reference evidence="1 2" key="1">
    <citation type="journal article" date="2018" name="Sci. Rep.">
        <title>Genomic signatures of local adaptation to the degree of environmental predictability in rotifers.</title>
        <authorList>
            <person name="Franch-Gras L."/>
            <person name="Hahn C."/>
            <person name="Garcia-Roger E.M."/>
            <person name="Carmona M.J."/>
            <person name="Serra M."/>
            <person name="Gomez A."/>
        </authorList>
    </citation>
    <scope>NUCLEOTIDE SEQUENCE [LARGE SCALE GENOMIC DNA]</scope>
    <source>
        <strain evidence="1">HYR1</strain>
    </source>
</reference>
<name>A0A3M7RQT8_BRAPC</name>
<evidence type="ECO:0000313" key="2">
    <source>
        <dbReference type="Proteomes" id="UP000276133"/>
    </source>
</evidence>
<dbReference type="AlphaFoldDB" id="A0A3M7RQT8"/>
<keyword evidence="2" id="KW-1185">Reference proteome</keyword>
<evidence type="ECO:0000313" key="1">
    <source>
        <dbReference type="EMBL" id="RNA25914.1"/>
    </source>
</evidence>
<comment type="caution">
    <text evidence="1">The sequence shown here is derived from an EMBL/GenBank/DDBJ whole genome shotgun (WGS) entry which is preliminary data.</text>
</comment>